<dbReference type="OrthoDB" id="9790678at2"/>
<comment type="subcellular location">
    <subcellularLocation>
        <location evidence="5">Cytoplasm</location>
    </subcellularLocation>
</comment>
<dbReference type="EMBL" id="AFVQ02000081">
    <property type="protein sequence ID" value="KLI02715.1"/>
    <property type="molecule type" value="Genomic_DNA"/>
</dbReference>
<dbReference type="GO" id="GO:0006166">
    <property type="term" value="P:purine ribonucleoside salvage"/>
    <property type="evidence" value="ECO:0007669"/>
    <property type="project" value="UniProtKB-KW"/>
</dbReference>
<dbReference type="GO" id="GO:0005737">
    <property type="term" value="C:cytoplasm"/>
    <property type="evidence" value="ECO:0007669"/>
    <property type="project" value="UniProtKB-SubCell"/>
</dbReference>
<dbReference type="STRING" id="1069536.SINU_06790"/>
<dbReference type="Pfam" id="PF00156">
    <property type="entry name" value="Pribosyltran"/>
    <property type="match status" value="1"/>
</dbReference>
<dbReference type="GO" id="GO:0000310">
    <property type="term" value="F:xanthine phosphoribosyltransferase activity"/>
    <property type="evidence" value="ECO:0007669"/>
    <property type="project" value="UniProtKB-UniRule"/>
</dbReference>
<evidence type="ECO:0000256" key="5">
    <source>
        <dbReference type="HAMAP-Rule" id="MF_01184"/>
    </source>
</evidence>
<comment type="subunit">
    <text evidence="5">Homodimer.</text>
</comment>
<keyword evidence="4 5" id="KW-0660">Purine salvage</keyword>
<evidence type="ECO:0000256" key="1">
    <source>
        <dbReference type="ARBA" id="ARBA00022490"/>
    </source>
</evidence>
<feature type="binding site" evidence="5">
    <location>
        <position position="27"/>
    </location>
    <ligand>
        <name>xanthine</name>
        <dbReference type="ChEBI" id="CHEBI:17712"/>
    </ligand>
</feature>
<dbReference type="PANTHER" id="PTHR43864">
    <property type="entry name" value="HYPOXANTHINE/GUANINE PHOSPHORIBOSYLTRANSFERASE"/>
    <property type="match status" value="1"/>
</dbReference>
<feature type="domain" description="Phosphoribosyltransferase" evidence="7">
    <location>
        <begin position="32"/>
        <end position="157"/>
    </location>
</feature>
<keyword evidence="1 5" id="KW-0963">Cytoplasm</keyword>
<dbReference type="CDD" id="cd06223">
    <property type="entry name" value="PRTases_typeI"/>
    <property type="match status" value="1"/>
</dbReference>
<dbReference type="NCBIfam" id="TIGR01744">
    <property type="entry name" value="XPRTase"/>
    <property type="match status" value="1"/>
</dbReference>
<dbReference type="InterPro" id="IPR010079">
    <property type="entry name" value="Xanthine_PRibTrfase"/>
</dbReference>
<proteinExistence type="inferred from homology"/>
<dbReference type="InterPro" id="IPR029057">
    <property type="entry name" value="PRTase-like"/>
</dbReference>
<evidence type="ECO:0000256" key="4">
    <source>
        <dbReference type="ARBA" id="ARBA00022726"/>
    </source>
</evidence>
<dbReference type="Proteomes" id="UP000035553">
    <property type="component" value="Unassembled WGS sequence"/>
</dbReference>
<comment type="pathway">
    <text evidence="5">Purine metabolism; XMP biosynthesis via salvage pathway; XMP from xanthine: step 1/1.</text>
</comment>
<dbReference type="NCBIfam" id="NF006671">
    <property type="entry name" value="PRK09219.1"/>
    <property type="match status" value="1"/>
</dbReference>
<evidence type="ECO:0000313" key="9">
    <source>
        <dbReference type="Proteomes" id="UP000035553"/>
    </source>
</evidence>
<dbReference type="RefSeq" id="WP_010025691.1">
    <property type="nucleotide sequence ID" value="NZ_AFVQ02000081.1"/>
</dbReference>
<evidence type="ECO:0000256" key="3">
    <source>
        <dbReference type="ARBA" id="ARBA00022679"/>
    </source>
</evidence>
<dbReference type="InterPro" id="IPR050118">
    <property type="entry name" value="Pur/Pyrimidine_PRTase"/>
</dbReference>
<dbReference type="PANTHER" id="PTHR43864:SF1">
    <property type="entry name" value="XANTHINE PHOSPHORIBOSYLTRANSFERASE"/>
    <property type="match status" value="1"/>
</dbReference>
<evidence type="ECO:0000256" key="6">
    <source>
        <dbReference type="NCBIfam" id="TIGR01744"/>
    </source>
</evidence>
<name>A0A0U1QPL1_9BACL</name>
<feature type="binding site" evidence="5">
    <location>
        <position position="156"/>
    </location>
    <ligand>
        <name>xanthine</name>
        <dbReference type="ChEBI" id="CHEBI:17712"/>
    </ligand>
</feature>
<dbReference type="GO" id="GO:0032265">
    <property type="term" value="P:XMP salvage"/>
    <property type="evidence" value="ECO:0007669"/>
    <property type="project" value="UniProtKB-UniRule"/>
</dbReference>
<sequence length="190" mass="21075">MDELKERIRKDGTVINSEILKVDRFLNHQIDPQLMKKIGKAFAKHFQNAGITKVLTIESSGIAPALMTGLEMNVPVLFARKKKSLTINEDSLTTDVYSFTKKVHNTIFLEKDTIIKEDHVLIIDDFLANGEAALGLTRLVDLAGAAVSGIGIVIEKSFQQGRGRLDRAGYAVYSLARIASLNDHHVQFLD</sequence>
<comment type="catalytic activity">
    <reaction evidence="5">
        <text>XMP + diphosphate = xanthine + 5-phospho-alpha-D-ribose 1-diphosphate</text>
        <dbReference type="Rhea" id="RHEA:10800"/>
        <dbReference type="ChEBI" id="CHEBI:17712"/>
        <dbReference type="ChEBI" id="CHEBI:33019"/>
        <dbReference type="ChEBI" id="CHEBI:57464"/>
        <dbReference type="ChEBI" id="CHEBI:58017"/>
        <dbReference type="EC" id="2.4.2.22"/>
    </reaction>
</comment>
<keyword evidence="3 5" id="KW-0808">Transferase</keyword>
<dbReference type="UniPathway" id="UPA00602">
    <property type="reaction ID" value="UER00658"/>
</dbReference>
<gene>
    <name evidence="5" type="primary">xpt</name>
    <name evidence="8" type="ORF">SINU_06790</name>
</gene>
<feature type="binding site" evidence="5">
    <location>
        <begin position="128"/>
        <end position="132"/>
    </location>
    <ligand>
        <name>5-phospho-alpha-D-ribose 1-diphosphate</name>
        <dbReference type="ChEBI" id="CHEBI:58017"/>
    </ligand>
</feature>
<dbReference type="EC" id="2.4.2.22" evidence="5 6"/>
<organism evidence="8 9">
    <name type="scientific">Sporolactobacillus inulinus CASD</name>
    <dbReference type="NCBI Taxonomy" id="1069536"/>
    <lineage>
        <taxon>Bacteria</taxon>
        <taxon>Bacillati</taxon>
        <taxon>Bacillota</taxon>
        <taxon>Bacilli</taxon>
        <taxon>Bacillales</taxon>
        <taxon>Sporolactobacillaceae</taxon>
        <taxon>Sporolactobacillus</taxon>
    </lineage>
</organism>
<protein>
    <recommendedName>
        <fullName evidence="5 6">Xanthine phosphoribosyltransferase</fullName>
        <shortName evidence="5">XPRTase</shortName>
        <ecNumber evidence="5 6">2.4.2.22</ecNumber>
    </recommendedName>
</protein>
<evidence type="ECO:0000313" key="8">
    <source>
        <dbReference type="EMBL" id="KLI02715.1"/>
    </source>
</evidence>
<dbReference type="SUPFAM" id="SSF53271">
    <property type="entry name" value="PRTase-like"/>
    <property type="match status" value="1"/>
</dbReference>
<dbReference type="AlphaFoldDB" id="A0A0U1QPL1"/>
<dbReference type="Gene3D" id="3.40.50.2020">
    <property type="match status" value="1"/>
</dbReference>
<feature type="binding site" evidence="5">
    <location>
        <position position="20"/>
    </location>
    <ligand>
        <name>xanthine</name>
        <dbReference type="ChEBI" id="CHEBI:17712"/>
    </ligand>
</feature>
<keyword evidence="2 5" id="KW-0328">Glycosyltransferase</keyword>
<accession>A0A0U1QPL1</accession>
<dbReference type="HAMAP" id="MF_01184">
    <property type="entry name" value="XPRTase"/>
    <property type="match status" value="1"/>
</dbReference>
<dbReference type="InterPro" id="IPR000836">
    <property type="entry name" value="PRTase_dom"/>
</dbReference>
<keyword evidence="9" id="KW-1185">Reference proteome</keyword>
<evidence type="ECO:0000259" key="7">
    <source>
        <dbReference type="Pfam" id="PF00156"/>
    </source>
</evidence>
<comment type="caution">
    <text evidence="8">The sequence shown here is derived from an EMBL/GenBank/DDBJ whole genome shotgun (WGS) entry which is preliminary data.</text>
</comment>
<evidence type="ECO:0000256" key="2">
    <source>
        <dbReference type="ARBA" id="ARBA00022676"/>
    </source>
</evidence>
<reference evidence="8 9" key="1">
    <citation type="journal article" date="2011" name="J. Bacteriol.">
        <title>Draft genome sequence of Sporolactobacillus inulinus strain CASD, an efficient D-lactic acid-producing bacterium with high-concentration lactate tolerance capability.</title>
        <authorList>
            <person name="Yu B."/>
            <person name="Su F."/>
            <person name="Wang L."/>
            <person name="Xu K."/>
            <person name="Zhao B."/>
            <person name="Xu P."/>
        </authorList>
    </citation>
    <scope>NUCLEOTIDE SEQUENCE [LARGE SCALE GENOMIC DNA]</scope>
    <source>
        <strain evidence="8 9">CASD</strain>
    </source>
</reference>
<comment type="function">
    <text evidence="5">Converts the preformed base xanthine, a product of nucleic acid breakdown, to xanthosine 5'-monophosphate (XMP), so it can be reused for RNA or DNA synthesis.</text>
</comment>
<dbReference type="GO" id="GO:0046110">
    <property type="term" value="P:xanthine metabolic process"/>
    <property type="evidence" value="ECO:0007669"/>
    <property type="project" value="UniProtKB-UniRule"/>
</dbReference>
<comment type="similarity">
    <text evidence="5">Belongs to the purine/pyrimidine phosphoribosyltransferase family. Xpt subfamily.</text>
</comment>